<evidence type="ECO:0000313" key="3">
    <source>
        <dbReference type="Proteomes" id="UP000003544"/>
    </source>
</evidence>
<evidence type="ECO:0000256" key="1">
    <source>
        <dbReference type="SAM" id="SignalP"/>
    </source>
</evidence>
<feature type="chain" id="PRO_5003332327" evidence="1">
    <location>
        <begin position="28"/>
        <end position="137"/>
    </location>
</feature>
<sequence length="137" mass="15369">MKKTAGKRFMKSLASIFILFFSSINVAGQVALADENAAADFIVFKTLEDKDTSSDCTQRGGLRIYVENTHPEKTIDLSLDRYFSTVRQAGRSMFALENGHSQALGCNIVMDSEQHWELISAEFISKEDALQRYGTLY</sequence>
<evidence type="ECO:0000313" key="2">
    <source>
        <dbReference type="EMBL" id="EGL55886.1"/>
    </source>
</evidence>
<dbReference type="AlphaFoldDB" id="F5SVK6"/>
<name>F5SVK6_9GAMM</name>
<dbReference type="EMBL" id="AFIG01000001">
    <property type="protein sequence ID" value="EGL55886.1"/>
    <property type="molecule type" value="Genomic_DNA"/>
</dbReference>
<organism evidence="2 3">
    <name type="scientific">Methylophaga aminisulfidivorans MP</name>
    <dbReference type="NCBI Taxonomy" id="1026882"/>
    <lineage>
        <taxon>Bacteria</taxon>
        <taxon>Pseudomonadati</taxon>
        <taxon>Pseudomonadota</taxon>
        <taxon>Gammaproteobacteria</taxon>
        <taxon>Thiotrichales</taxon>
        <taxon>Piscirickettsiaceae</taxon>
        <taxon>Methylophaga</taxon>
    </lineage>
</organism>
<accession>F5SVK6</accession>
<gene>
    <name evidence="2" type="ORF">MAMP_02880</name>
</gene>
<protein>
    <submittedName>
        <fullName evidence="2">Uncharacterized protein</fullName>
    </submittedName>
</protein>
<comment type="caution">
    <text evidence="2">The sequence shown here is derived from an EMBL/GenBank/DDBJ whole genome shotgun (WGS) entry which is preliminary data.</text>
</comment>
<proteinExistence type="predicted"/>
<feature type="signal peptide" evidence="1">
    <location>
        <begin position="1"/>
        <end position="27"/>
    </location>
</feature>
<reference evidence="2 3" key="1">
    <citation type="journal article" date="2011" name="J. Bacteriol.">
        <title>Draft genome sequence of Methylophaga aminisulfidivorans MP T.</title>
        <authorList>
            <person name="Han G.H."/>
            <person name="Kim W."/>
            <person name="Chun J."/>
            <person name="Kim S.W."/>
        </authorList>
    </citation>
    <scope>NUCLEOTIDE SEQUENCE [LARGE SCALE GENOMIC DNA]</scope>
    <source>
        <strain evidence="3">MP(T)</strain>
    </source>
</reference>
<keyword evidence="1" id="KW-0732">Signal</keyword>
<keyword evidence="3" id="KW-1185">Reference proteome</keyword>
<dbReference type="Proteomes" id="UP000003544">
    <property type="component" value="Unassembled WGS sequence"/>
</dbReference>